<feature type="domain" description="Lipoprotein-associated type-17" evidence="1">
    <location>
        <begin position="62"/>
        <end position="156"/>
    </location>
</feature>
<comment type="caution">
    <text evidence="2">The sequence shown here is derived from an EMBL/GenBank/DDBJ whole genome shotgun (WGS) entry which is preliminary data.</text>
</comment>
<evidence type="ECO:0000259" key="1">
    <source>
        <dbReference type="Pfam" id="PF04200"/>
    </source>
</evidence>
<accession>A0A269TI51</accession>
<sequence length="610" mass="67713">MSVKVTLSEATDKFFNTEGGVVNTLANAGKVIEFSGFKVQDEKTPPVVEQPAKAADLVKAWFETISETKNVENQKTTLPSSITQANLETTLAAVYKAPKDVENAKVVLTLVSVDNDLGTITIKVALKSADKWYSPLNGALETSEITKEVKLTNFQTTAEAVKEIYKNQSSTITVDSTKSASETAKNLEENVKSFFSVLQTSVAKIKLLNLTLRVATSSNAVDDETGKLVVNFYLSRNEKGKTQYFKVDGSTTEVLTQVDGKDVTLTGFKQVHILDEVSDELMRWKVKDDIIYSEVKEFVELTTDTEQTSEKVFNLLKKFASLDSSIKTPTDQIEIVNPKKLLTWSINDYSAMLVFKLTLRRKADPEITKTVTFQTDFRGFLPAFLNVKGGVNENRSNKFVNLVFNELSEGNTFSKWSSFIRMFALSARNDERKLMNFANSLAEKIKANIRRPINEYNLIYPFSPADMKTALHSHGVLNTALSNGDYWLSWMGANSQTYVIGGLQSEKATPSNVKLKLGNGQPWKVSLTNGTNSNTYIEYNSPIFGLGTMQRFNITLVGDWRDNKNAAYTKGFAPDKAATMYNKNDLVPSPFTNGIASATMFLLKAVINGQ</sequence>
<reference evidence="3" key="1">
    <citation type="submission" date="2017-08" db="EMBL/GenBank/DDBJ databases">
        <authorList>
            <person name="Alvarez-Ponce D."/>
            <person name="Weitzman C.L."/>
            <person name="Tillett R.L."/>
            <person name="Sandmeier F.C."/>
            <person name="Tracy C.R."/>
        </authorList>
    </citation>
    <scope>NUCLEOTIDE SEQUENCE [LARGE SCALE GENOMIC DNA]</scope>
    <source>
        <strain evidence="3">723</strain>
    </source>
</reference>
<proteinExistence type="predicted"/>
<evidence type="ECO:0000313" key="2">
    <source>
        <dbReference type="EMBL" id="PAK21139.1"/>
    </source>
</evidence>
<dbReference type="InterPro" id="IPR007326">
    <property type="entry name" value="Lipoprotein-assoc_dom"/>
</dbReference>
<dbReference type="Proteomes" id="UP000216943">
    <property type="component" value="Unassembled WGS sequence"/>
</dbReference>
<evidence type="ECO:0000313" key="3">
    <source>
        <dbReference type="Proteomes" id="UP000216943"/>
    </source>
</evidence>
<protein>
    <recommendedName>
        <fullName evidence="1">Lipoprotein-associated type-17 domain-containing protein</fullName>
    </recommendedName>
</protein>
<organism evidence="2 3">
    <name type="scientific">Mycoplasmopsis agassizii</name>
    <dbReference type="NCBI Taxonomy" id="33922"/>
    <lineage>
        <taxon>Bacteria</taxon>
        <taxon>Bacillati</taxon>
        <taxon>Mycoplasmatota</taxon>
        <taxon>Mycoplasmoidales</taxon>
        <taxon>Metamycoplasmataceae</taxon>
        <taxon>Mycoplasmopsis</taxon>
    </lineage>
</organism>
<dbReference type="AlphaFoldDB" id="A0A269TI51"/>
<dbReference type="OrthoDB" id="9917832at2"/>
<gene>
    <name evidence="2" type="ORF">CJJ23_03685</name>
</gene>
<dbReference type="EMBL" id="NQNY01000012">
    <property type="protein sequence ID" value="PAK21139.1"/>
    <property type="molecule type" value="Genomic_DNA"/>
</dbReference>
<dbReference type="Pfam" id="PF04200">
    <property type="entry name" value="Lipoprotein_17"/>
    <property type="match status" value="1"/>
</dbReference>
<name>A0A269TI51_9BACT</name>